<dbReference type="PANTHER" id="PTHR43075">
    <property type="entry name" value="FORMATE LYASE ACTIVATING ENZYME, PUTATIVE (AFU_ORTHOLOGUE AFUA_2G15630)-RELATED"/>
    <property type="match status" value="1"/>
</dbReference>
<evidence type="ECO:0000256" key="1">
    <source>
        <dbReference type="ARBA" id="ARBA00022691"/>
    </source>
</evidence>
<dbReference type="InterPro" id="IPR007197">
    <property type="entry name" value="rSAM"/>
</dbReference>
<dbReference type="PANTHER" id="PTHR43075:SF1">
    <property type="entry name" value="FORMATE LYASE ACTIVATING ENZYME, PUTATIVE (AFU_ORTHOLOGUE AFUA_2G15630)-RELATED"/>
    <property type="match status" value="1"/>
</dbReference>
<dbReference type="Gene3D" id="3.20.20.70">
    <property type="entry name" value="Aldolase class I"/>
    <property type="match status" value="1"/>
</dbReference>
<comment type="caution">
    <text evidence="6">The sequence shown here is derived from an EMBL/GenBank/DDBJ whole genome shotgun (WGS) entry which is preliminary data.</text>
</comment>
<evidence type="ECO:0000259" key="5">
    <source>
        <dbReference type="Pfam" id="PF04055"/>
    </source>
</evidence>
<keyword evidence="1" id="KW-0949">S-adenosyl-L-methionine</keyword>
<dbReference type="OrthoDB" id="371936at2157"/>
<dbReference type="InterPro" id="IPR040085">
    <property type="entry name" value="MJ0674-like"/>
</dbReference>
<dbReference type="GO" id="GO:0003824">
    <property type="term" value="F:catalytic activity"/>
    <property type="evidence" value="ECO:0007669"/>
    <property type="project" value="InterPro"/>
</dbReference>
<evidence type="ECO:0000313" key="6">
    <source>
        <dbReference type="EMBL" id="TGC11506.1"/>
    </source>
</evidence>
<sequence length="345" mass="40065">MFMPELFMERYSEVTVNKVPAGNNILRYVDVSFEKNLTEKELWNIHDEGMQRYRELEQDPFLTRSHISHPEAGKSLLDLKIELSERIMQACHLCQHRCMVDRHAGKKGFCGLTDVSKYASEFLHMGEELQLVPSHTIFFTGCVFSCVFCQNQDISTHPESGKIIRPKEIASIVGHMHEKGSRNVNFVTPTPHLTNILKVIREIKVNIPIVWNSNMYHSPESAALLEGVVDLYLGDFKYGNDICADRYSRVRNYTHTVENNFKLANKQADILIRHLVMPGHLECCTKPIMKWIAENTPHVRLNLMFQYTPHHMVCRYPEIDRFLTQKEKRRALQIVKEEGLEDILI</sequence>
<organism evidence="6 7">
    <name type="scientific">Methanolobus halotolerans</name>
    <dbReference type="NCBI Taxonomy" id="2052935"/>
    <lineage>
        <taxon>Archaea</taxon>
        <taxon>Methanobacteriati</taxon>
        <taxon>Methanobacteriota</taxon>
        <taxon>Stenosarchaea group</taxon>
        <taxon>Methanomicrobia</taxon>
        <taxon>Methanosarcinales</taxon>
        <taxon>Methanosarcinaceae</taxon>
        <taxon>Methanolobus</taxon>
    </lineage>
</organism>
<name>A0A4E0Q0F9_9EURY</name>
<proteinExistence type="predicted"/>
<keyword evidence="4" id="KW-0411">Iron-sulfur</keyword>
<feature type="domain" description="Radical SAM core" evidence="5">
    <location>
        <begin position="137"/>
        <end position="291"/>
    </location>
</feature>
<evidence type="ECO:0000256" key="3">
    <source>
        <dbReference type="ARBA" id="ARBA00023004"/>
    </source>
</evidence>
<dbReference type="AlphaFoldDB" id="A0A4E0Q0F9"/>
<dbReference type="SUPFAM" id="SSF102114">
    <property type="entry name" value="Radical SAM enzymes"/>
    <property type="match status" value="1"/>
</dbReference>
<dbReference type="SFLD" id="SFLDG01099">
    <property type="entry name" value="Uncharacterised_Radical_SAM_Su"/>
    <property type="match status" value="1"/>
</dbReference>
<keyword evidence="7" id="KW-1185">Reference proteome</keyword>
<keyword evidence="3" id="KW-0408">Iron</keyword>
<gene>
    <name evidence="6" type="ORF">CUN85_01140</name>
</gene>
<dbReference type="EMBL" id="PGGK01000001">
    <property type="protein sequence ID" value="TGC11506.1"/>
    <property type="molecule type" value="Genomic_DNA"/>
</dbReference>
<dbReference type="GO" id="GO:0046872">
    <property type="term" value="F:metal ion binding"/>
    <property type="evidence" value="ECO:0007669"/>
    <property type="project" value="UniProtKB-KW"/>
</dbReference>
<dbReference type="Pfam" id="PF04055">
    <property type="entry name" value="Radical_SAM"/>
    <property type="match status" value="1"/>
</dbReference>
<keyword evidence="2" id="KW-0479">Metal-binding</keyword>
<dbReference type="InterPro" id="IPR013785">
    <property type="entry name" value="Aldolase_TIM"/>
</dbReference>
<protein>
    <submittedName>
        <fullName evidence="6">Radical SAM protein</fullName>
    </submittedName>
</protein>
<evidence type="ECO:0000256" key="4">
    <source>
        <dbReference type="ARBA" id="ARBA00023014"/>
    </source>
</evidence>
<reference evidence="6 7" key="1">
    <citation type="submission" date="2017-11" db="EMBL/GenBank/DDBJ databases">
        <title>Isolation and Characterization of Methanogenic Archaea from Saline Meromictic Lake at Siberia.</title>
        <authorList>
            <person name="Shen Y."/>
            <person name="Huang H.-H."/>
            <person name="Lai M.-C."/>
            <person name="Chen S.-C."/>
        </authorList>
    </citation>
    <scope>NUCLEOTIDE SEQUENCE [LARGE SCALE GENOMIC DNA]</scope>
    <source>
        <strain evidence="6 7">SY-01</strain>
    </source>
</reference>
<dbReference type="GO" id="GO:0051536">
    <property type="term" value="F:iron-sulfur cluster binding"/>
    <property type="evidence" value="ECO:0007669"/>
    <property type="project" value="UniProtKB-KW"/>
</dbReference>
<dbReference type="InterPro" id="IPR058240">
    <property type="entry name" value="rSAM_sf"/>
</dbReference>
<dbReference type="Proteomes" id="UP000297295">
    <property type="component" value="Unassembled WGS sequence"/>
</dbReference>
<dbReference type="SFLD" id="SFLDS00029">
    <property type="entry name" value="Radical_SAM"/>
    <property type="match status" value="1"/>
</dbReference>
<accession>A0A4E0Q0F9</accession>
<evidence type="ECO:0000256" key="2">
    <source>
        <dbReference type="ARBA" id="ARBA00022723"/>
    </source>
</evidence>
<evidence type="ECO:0000313" key="7">
    <source>
        <dbReference type="Proteomes" id="UP000297295"/>
    </source>
</evidence>